<dbReference type="Proteomes" id="UP000007978">
    <property type="component" value="Chromosome 1"/>
</dbReference>
<proteinExistence type="predicted"/>
<dbReference type="EMBL" id="AFNW01000187">
    <property type="protein sequence ID" value="EKJ72921.1"/>
    <property type="molecule type" value="Genomic_DNA"/>
</dbReference>
<dbReference type="OrthoDB" id="10058185at2759"/>
<dbReference type="InterPro" id="IPR002921">
    <property type="entry name" value="Fungal_lipase-type"/>
</dbReference>
<dbReference type="Pfam" id="PF01073">
    <property type="entry name" value="3Beta_HSD"/>
    <property type="match status" value="1"/>
</dbReference>
<dbReference type="eggNOG" id="KOG1430">
    <property type="taxonomic scope" value="Eukaryota"/>
</dbReference>
<dbReference type="InterPro" id="IPR036291">
    <property type="entry name" value="NAD(P)-bd_dom_sf"/>
</dbReference>
<comment type="caution">
    <text evidence="6">The sequence shown here is derived from an EMBL/GenBank/DDBJ whole genome shotgun (WGS) entry which is preliminary data.</text>
</comment>
<evidence type="ECO:0008006" key="8">
    <source>
        <dbReference type="Google" id="ProtNLM"/>
    </source>
</evidence>
<dbReference type="GO" id="GO:0005737">
    <property type="term" value="C:cytoplasm"/>
    <property type="evidence" value="ECO:0007669"/>
    <property type="project" value="TreeGrafter"/>
</dbReference>
<dbReference type="Gene3D" id="3.40.50.720">
    <property type="entry name" value="NAD(P)-binding Rossmann-like Domain"/>
    <property type="match status" value="1"/>
</dbReference>
<dbReference type="GO" id="GO:0004029">
    <property type="term" value="F:aldehyde dehydrogenase (NAD+) activity"/>
    <property type="evidence" value="ECO:0007669"/>
    <property type="project" value="TreeGrafter"/>
</dbReference>
<dbReference type="SUPFAM" id="SSF51735">
    <property type="entry name" value="NAD(P)-binding Rossmann-fold domains"/>
    <property type="match status" value="1"/>
</dbReference>
<dbReference type="Pfam" id="PF22893">
    <property type="entry name" value="ULD_2"/>
    <property type="match status" value="1"/>
</dbReference>
<dbReference type="RefSeq" id="XP_009258360.1">
    <property type="nucleotide sequence ID" value="XM_009260085.1"/>
</dbReference>
<feature type="region of interest" description="Disordered" evidence="2">
    <location>
        <begin position="1292"/>
        <end position="1311"/>
    </location>
</feature>
<evidence type="ECO:0000313" key="6">
    <source>
        <dbReference type="EMBL" id="EKJ72921.1"/>
    </source>
</evidence>
<dbReference type="InterPro" id="IPR011990">
    <property type="entry name" value="TPR-like_helical_dom_sf"/>
</dbReference>
<name>K3ULI3_FUSPC</name>
<protein>
    <recommendedName>
        <fullName evidence="8">3-beta hydroxysteroid dehydrogenase/isomerase domain-containing protein</fullName>
    </recommendedName>
</protein>
<dbReference type="InterPro" id="IPR051783">
    <property type="entry name" value="NAD(P)-dependent_oxidoreduct"/>
</dbReference>
<feature type="repeat" description="TPR" evidence="1">
    <location>
        <begin position="1415"/>
        <end position="1448"/>
    </location>
</feature>
<dbReference type="KEGG" id="fpu:FPSE_06967"/>
<dbReference type="InterPro" id="IPR029058">
    <property type="entry name" value="AB_hydrolase_fold"/>
</dbReference>
<dbReference type="GeneID" id="20365585"/>
<keyword evidence="1" id="KW-0802">TPR repeat</keyword>
<keyword evidence="7" id="KW-1185">Reference proteome</keyword>
<dbReference type="PANTHER" id="PTHR48079:SF6">
    <property type="entry name" value="NAD(P)-BINDING DOMAIN-CONTAINING PROTEIN-RELATED"/>
    <property type="match status" value="1"/>
</dbReference>
<accession>K3ULI3</accession>
<evidence type="ECO:0000313" key="7">
    <source>
        <dbReference type="Proteomes" id="UP000007978"/>
    </source>
</evidence>
<evidence type="ECO:0000256" key="1">
    <source>
        <dbReference type="PROSITE-ProRule" id="PRU00339"/>
    </source>
</evidence>
<evidence type="ECO:0000259" key="3">
    <source>
        <dbReference type="Pfam" id="PF01073"/>
    </source>
</evidence>
<organism evidence="6 7">
    <name type="scientific">Fusarium pseudograminearum (strain CS3096)</name>
    <name type="common">Wheat and barley crown-rot fungus</name>
    <dbReference type="NCBI Taxonomy" id="1028729"/>
    <lineage>
        <taxon>Eukaryota</taxon>
        <taxon>Fungi</taxon>
        <taxon>Dikarya</taxon>
        <taxon>Ascomycota</taxon>
        <taxon>Pezizomycotina</taxon>
        <taxon>Sordariomycetes</taxon>
        <taxon>Hypocreomycetidae</taxon>
        <taxon>Hypocreales</taxon>
        <taxon>Nectriaceae</taxon>
        <taxon>Fusarium</taxon>
    </lineage>
</organism>
<dbReference type="InterPro" id="IPR002225">
    <property type="entry name" value="3Beta_OHSteriod_DH/Estase"/>
</dbReference>
<evidence type="ECO:0000259" key="4">
    <source>
        <dbReference type="Pfam" id="PF01764"/>
    </source>
</evidence>
<dbReference type="HOGENOM" id="CLU_247708_0_0_1"/>
<dbReference type="Pfam" id="PF01764">
    <property type="entry name" value="Lipase_3"/>
    <property type="match status" value="1"/>
</dbReference>
<feature type="domain" description="Fungal lipase-type" evidence="4">
    <location>
        <begin position="439"/>
        <end position="485"/>
    </location>
</feature>
<dbReference type="PANTHER" id="PTHR48079">
    <property type="entry name" value="PROTEIN YEEZ"/>
    <property type="match status" value="1"/>
</dbReference>
<gene>
    <name evidence="6" type="ORF">FPSE_06967</name>
</gene>
<dbReference type="InterPro" id="IPR054464">
    <property type="entry name" value="ULD_fung"/>
</dbReference>
<reference evidence="6 7" key="1">
    <citation type="journal article" date="2012" name="PLoS Pathog.">
        <title>Comparative pathogenomics reveals horizontally acquired novel virulence genes in fungi infecting cereal hosts.</title>
        <authorList>
            <person name="Gardiner D.M."/>
            <person name="McDonald M.C."/>
            <person name="Covarelli L."/>
            <person name="Solomon P.S."/>
            <person name="Rusu A.G."/>
            <person name="Marshall M."/>
            <person name="Kazan K."/>
            <person name="Chakraborty S."/>
            <person name="McDonald B.A."/>
            <person name="Manners J.M."/>
        </authorList>
    </citation>
    <scope>NUCLEOTIDE SEQUENCE [LARGE SCALE GENOMIC DNA]</scope>
    <source>
        <strain evidence="6 7">CS3096</strain>
    </source>
</reference>
<evidence type="ECO:0000259" key="5">
    <source>
        <dbReference type="Pfam" id="PF22893"/>
    </source>
</evidence>
<evidence type="ECO:0000256" key="2">
    <source>
        <dbReference type="SAM" id="MobiDB-lite"/>
    </source>
</evidence>
<dbReference type="SUPFAM" id="SSF48452">
    <property type="entry name" value="TPR-like"/>
    <property type="match status" value="1"/>
</dbReference>
<feature type="domain" description="3-beta hydroxysteroid dehydrogenase/isomerase" evidence="3">
    <location>
        <begin position="581"/>
        <end position="836"/>
    </location>
</feature>
<sequence>MQALTDVSIEALGLTPLVLACERQGGNVRFDIASEKESQQPNISYPISKTFSLVALSIESSLERHTSETQFVLQSRLNQEYLGYALNDRRLFTRPMQFPPPENFRFRYQSKHTCDYHDVNAPAHVVAADGKQVCDPGHGGKDISLFVRFLKEKDQPFSVEDSWKQQSAAISAIGDYEEDGDDFPYSDDARPPASVLGGSRLDNIMCLSSANFCADYSSDAPKVESNPEDVRAVAKLMCIMDIDLDREETINLELKPRAAEIRRSFEENRPLSDGTMKAIRDAQKKTDRATEKIQEVAKTMLLEYEPLCSKILFDQRNTYAEWPLLWCILSQPPQRKAVRCSRVQGPLKEWVNDLKYWMKDAADSSPLKGRCHMGFFDGIFKDFPGDLSTTKSYRNILPFQMLRNQLWKLERRLTSLPDRLRVQLWFTAGFLADMHFMHTTVRGLVTFGSPRVGNKTYATVAGSQKLFRKSWRFVNGSDVVAKFPTSGNLFPSGDPEDDYYHLDSMVMISSSTIKLGPSELSATSVENKLDGSTTQEGSVMGSFVTDHYLDNYWNSLQNGQVTDHDSADAITRQMEPATRVLVTGGSGFLGGHIVRQLLHDAKTTVAIASRNPKIPVNVPDEARISLFPTDLASQDKIEEVFKTFKPHAVIHTASPSYMDTKRVLMKTNVDGTNTLLEAAKACSHTKAFVFTSSDEAIMPTQEPTSEENAHRYDEKNAPNAYALSKALAERLVIAANSEDLYTSVIRIPGIYGEYDDNFVPQLVSSMRKKEHKMQVGKDTKLFEFIYVNKAAEAHILAMKALLNPATRDQVGGEDFFISDGKPQGLFDFCRRFYAAADNPVRPEEVTSIPLSVMQTIASMMEWMYWAFTLGMILEKASRTLIIISKTLTMSFGYAVGDVVAVLGLFERIAIELRNYKDAPVHFQQLRAELDLVHSTLKHVLSLQPDCKEELQTLEQIRAIVIHCSQPLQVMVNKMRSKESSLGHFRSTRSLGGIGERLHWSMIAQGDVDSVRKTIMSQMAAINILMSVQQLTRVKHLSLQSKRIGDDQSSIIEKHANAIVGHSSNILNMVSRTQVAINTLTVNAAIQADIQSKRANSINQHLTGIEKNMLHLTQKTDKASAIIDKVFKGNARRNWQKHAIEAIPLHLTLDIVRLDDAHGESWALPLQACQTWDSFCDLLRCVVYPNGRPGAKHIMQSLFAVTHAKTGRQVQEDTWSSFIKPGFHIEQAMVVEGVRSLETCPDPKCLGKLAEEVLEYGRRKSCTTCGRWLTTSRAQSSLVVLYEEQSSLTTIGESLEGPRNTKAKYGPRLPSMDVKDDPESFRRVKVVYPTEPVRNLEDALKRLDENPNQPEANAFLGLEMLRDAEETSTIEYAQKSIDSLKIAIESDSSNAEYWYLLGRAHMILEEYKSAYDCFQKMAWYNLGILYDSCAQYDDGTDAFERCDELIPGLHQVSSRLEAYQAYLLDSNEESFRNHLIQDPIETPLQTHYEMADQAESEDINFNSIIDDGVQESEGSDEEIDHL</sequence>
<dbReference type="Gene3D" id="1.25.40.10">
    <property type="entry name" value="Tetratricopeptide repeat domain"/>
    <property type="match status" value="1"/>
</dbReference>
<dbReference type="GO" id="GO:0016616">
    <property type="term" value="F:oxidoreductase activity, acting on the CH-OH group of donors, NAD or NADP as acceptor"/>
    <property type="evidence" value="ECO:0007669"/>
    <property type="project" value="InterPro"/>
</dbReference>
<dbReference type="eggNOG" id="KOG1124">
    <property type="taxonomic scope" value="Eukaryota"/>
</dbReference>
<dbReference type="Gene3D" id="3.40.50.1820">
    <property type="entry name" value="alpha/beta hydrolase"/>
    <property type="match status" value="1"/>
</dbReference>
<dbReference type="InterPro" id="IPR019734">
    <property type="entry name" value="TPR_rpt"/>
</dbReference>
<dbReference type="GO" id="GO:0006694">
    <property type="term" value="P:steroid biosynthetic process"/>
    <property type="evidence" value="ECO:0007669"/>
    <property type="project" value="InterPro"/>
</dbReference>
<feature type="domain" description="Ubiquitin-like" evidence="5">
    <location>
        <begin position="1148"/>
        <end position="1231"/>
    </location>
</feature>
<dbReference type="PROSITE" id="PS50005">
    <property type="entry name" value="TPR"/>
    <property type="match status" value="1"/>
</dbReference>
<dbReference type="SUPFAM" id="SSF53474">
    <property type="entry name" value="alpha/beta-Hydrolases"/>
    <property type="match status" value="1"/>
</dbReference>